<dbReference type="GO" id="GO:0000166">
    <property type="term" value="F:nucleotide binding"/>
    <property type="evidence" value="ECO:0007669"/>
    <property type="project" value="InterPro"/>
</dbReference>
<keyword evidence="6" id="KW-1185">Reference proteome</keyword>
<dbReference type="Gene3D" id="3.30.360.10">
    <property type="entry name" value="Dihydrodipicolinate Reductase, domain 2"/>
    <property type="match status" value="1"/>
</dbReference>
<name>A0A433NQC7_CHLFR</name>
<dbReference type="Pfam" id="PF00535">
    <property type="entry name" value="Glycos_transf_2"/>
    <property type="match status" value="1"/>
</dbReference>
<evidence type="ECO:0000259" key="3">
    <source>
        <dbReference type="Pfam" id="PF01370"/>
    </source>
</evidence>
<keyword evidence="1" id="KW-0812">Transmembrane</keyword>
<proteinExistence type="predicted"/>
<dbReference type="Gene3D" id="3.90.550.10">
    <property type="entry name" value="Spore Coat Polysaccharide Biosynthesis Protein SpsA, Chain A"/>
    <property type="match status" value="1"/>
</dbReference>
<dbReference type="Pfam" id="PF01408">
    <property type="entry name" value="GFO_IDH_MocA"/>
    <property type="match status" value="1"/>
</dbReference>
<gene>
    <name evidence="5" type="ORF">PCC6912_08140</name>
</gene>
<dbReference type="OrthoDB" id="9811884at2"/>
<dbReference type="Proteomes" id="UP000268857">
    <property type="component" value="Unassembled WGS sequence"/>
</dbReference>
<feature type="domain" description="Gfo/Idh/MocA-like oxidoreductase N-terminal" evidence="4">
    <location>
        <begin position="405"/>
        <end position="521"/>
    </location>
</feature>
<accession>A0A433NQC7</accession>
<dbReference type="AlphaFoldDB" id="A0A433NQC7"/>
<dbReference type="InterPro" id="IPR000683">
    <property type="entry name" value="Gfo/Idh/MocA-like_OxRdtase_N"/>
</dbReference>
<dbReference type="InterPro" id="IPR029044">
    <property type="entry name" value="Nucleotide-diphossugar_trans"/>
</dbReference>
<dbReference type="Pfam" id="PF01370">
    <property type="entry name" value="Epimerase"/>
    <property type="match status" value="1"/>
</dbReference>
<keyword evidence="1" id="KW-1133">Transmembrane helix</keyword>
<dbReference type="CDD" id="cd00761">
    <property type="entry name" value="Glyco_tranf_GTA_type"/>
    <property type="match status" value="1"/>
</dbReference>
<evidence type="ECO:0000256" key="1">
    <source>
        <dbReference type="SAM" id="Phobius"/>
    </source>
</evidence>
<dbReference type="PANTHER" id="PTHR48079">
    <property type="entry name" value="PROTEIN YEEZ"/>
    <property type="match status" value="1"/>
</dbReference>
<evidence type="ECO:0000259" key="4">
    <source>
        <dbReference type="Pfam" id="PF01408"/>
    </source>
</evidence>
<reference evidence="5 6" key="1">
    <citation type="journal article" date="2019" name="Genome Biol. Evol.">
        <title>Day and night: Metabolic profiles and evolutionary relationships of six axenic non-marine cyanobacteria.</title>
        <authorList>
            <person name="Will S.E."/>
            <person name="Henke P."/>
            <person name="Boedeker C."/>
            <person name="Huang S."/>
            <person name="Brinkmann H."/>
            <person name="Rohde M."/>
            <person name="Jarek M."/>
            <person name="Friedl T."/>
            <person name="Seufert S."/>
            <person name="Schumacher M."/>
            <person name="Overmann J."/>
            <person name="Neumann-Schaal M."/>
            <person name="Petersen J."/>
        </authorList>
    </citation>
    <scope>NUCLEOTIDE SEQUENCE [LARGE SCALE GENOMIC DNA]</scope>
    <source>
        <strain evidence="5 6">PCC 6912</strain>
    </source>
</reference>
<dbReference type="SUPFAM" id="SSF51735">
    <property type="entry name" value="NAD(P)-binding Rossmann-fold domains"/>
    <property type="match status" value="2"/>
</dbReference>
<dbReference type="PANTHER" id="PTHR48079:SF6">
    <property type="entry name" value="NAD(P)-BINDING DOMAIN-CONTAINING PROTEIN-RELATED"/>
    <property type="match status" value="1"/>
</dbReference>
<dbReference type="RefSeq" id="WP_016877870.1">
    <property type="nucleotide sequence ID" value="NZ_AJLN01000135.1"/>
</dbReference>
<dbReference type="InterPro" id="IPR001173">
    <property type="entry name" value="Glyco_trans_2-like"/>
</dbReference>
<dbReference type="GO" id="GO:0005737">
    <property type="term" value="C:cytoplasm"/>
    <property type="evidence" value="ECO:0007669"/>
    <property type="project" value="TreeGrafter"/>
</dbReference>
<dbReference type="EMBL" id="RSCJ01000002">
    <property type="protein sequence ID" value="RUR85989.1"/>
    <property type="molecule type" value="Genomic_DNA"/>
</dbReference>
<dbReference type="InterPro" id="IPR051783">
    <property type="entry name" value="NAD(P)-dependent_oxidoreduct"/>
</dbReference>
<evidence type="ECO:0000313" key="5">
    <source>
        <dbReference type="EMBL" id="RUR85989.1"/>
    </source>
</evidence>
<sequence>MPSFTRKIGVVVIGRNEGDRLIRSLDSIVNTACTVVYVDSGSTDGSCEVASGRGVEVVNLDMSVPFTAARARNAGFERLREKYPQLEYVQFVDGDCEVVEGWIEAACETLDTNPDVVAVCGWRRERYPQKSIYNRICDVEWQIGSVGNISSFGGDVMIRAGALATVGGYDSSVIAAEDDELSVRLRQAKGKILRINKDSTLHDANMHTLSQWWQRAKRCGYGYAQVSSLHGEPPERKFVKEVRRALIWGAIAPLGGLLLLPFTHGLSLIIFGRYPLAALRTIYHIRQQGFSWTDSVAWGLSCGVSVFPEALGVFKFQHDRLGKKQYQIIEYKSSQTPVLKGNRGQGTGNRSKQFNQLGGKSMGASNTNLKNDCDRCIHQTQTQKAISNPKSKIQNPKSYSSNPVTVGILGAGYISDYHFRALRLLPNVEVRAVCDLNSRLAQQFAQAKGIPNVYSDFDKMLSSEQLDVVHILTPPHVHFTNVTQAIAAGVDAFIEKPLCHKVSYCQQLREQSKTAGRAIAVSNNFLYFPVYEKLVSDLRSGRLGQIDQIDIVWNKELGQLKGGPFGAWVLQSPQNILFEVAPHSFVHLIHLLGQPDKIAVDVRDQLELPRGLEFYRRWEIRGWKNNTSIRLRFSFIDGYPEHYIHVRGTNAVARVDFENNTYVCQEHTPYLLDIDRYANVVASARDSVVQASGTLTSFVLSKMGLSKNSGPFPYSIARTVESFYNCRGGILDERIDPAISEAAVALAEWVAREANLPISERVVSVANQLADTPTPKSTVLVIGGTGFIGQALVRRLRQDGYGVRILARNPNSCPPELHSLGVEFAKGDFADVNAVEAALDGIRYVYHLARGNGKTWSDYLETDVKPTRQVAQLCLKHGIEKLFYASSIAIYYAGNNTSTITENTEPHQGIMRVAPYAKSKAENERSLLELHQKQGLPVTIFRPGIVLGRGGSPYHWGIAAWPYSSVCSLYGDGNNPLPIVLVDDVADAMVRAIKVPGIEGKSYNLTSTPCITANEYLDEFERQASIKLRRVPTSPRSSYIESLLKWAIKSIGRDPHAAFPSYADCEGRSFAAKFDSSKAKHELGWTPVQDRETIILEGIQIPVAEFFR</sequence>
<evidence type="ECO:0000259" key="2">
    <source>
        <dbReference type="Pfam" id="PF00535"/>
    </source>
</evidence>
<evidence type="ECO:0008006" key="7">
    <source>
        <dbReference type="Google" id="ProtNLM"/>
    </source>
</evidence>
<dbReference type="STRING" id="211165.GCA_000317285_05870"/>
<feature type="domain" description="NAD-dependent epimerase/dehydratase" evidence="3">
    <location>
        <begin position="779"/>
        <end position="1005"/>
    </location>
</feature>
<comment type="caution">
    <text evidence="5">The sequence shown here is derived from an EMBL/GenBank/DDBJ whole genome shotgun (WGS) entry which is preliminary data.</text>
</comment>
<feature type="domain" description="Glycosyltransferase 2-like" evidence="2">
    <location>
        <begin position="10"/>
        <end position="135"/>
    </location>
</feature>
<dbReference type="InterPro" id="IPR001509">
    <property type="entry name" value="Epimerase_deHydtase"/>
</dbReference>
<dbReference type="GO" id="GO:0004029">
    <property type="term" value="F:aldehyde dehydrogenase (NAD+) activity"/>
    <property type="evidence" value="ECO:0007669"/>
    <property type="project" value="TreeGrafter"/>
</dbReference>
<feature type="transmembrane region" description="Helical" evidence="1">
    <location>
        <begin position="245"/>
        <end position="271"/>
    </location>
</feature>
<dbReference type="InterPro" id="IPR036291">
    <property type="entry name" value="NAD(P)-bd_dom_sf"/>
</dbReference>
<dbReference type="Gene3D" id="3.40.50.720">
    <property type="entry name" value="NAD(P)-binding Rossmann-like Domain"/>
    <property type="match status" value="2"/>
</dbReference>
<dbReference type="SUPFAM" id="SSF53448">
    <property type="entry name" value="Nucleotide-diphospho-sugar transferases"/>
    <property type="match status" value="1"/>
</dbReference>
<protein>
    <recommendedName>
        <fullName evidence="7">NAD-dependent epimerase/dehydratase family protein</fullName>
    </recommendedName>
</protein>
<keyword evidence="1" id="KW-0472">Membrane</keyword>
<evidence type="ECO:0000313" key="6">
    <source>
        <dbReference type="Proteomes" id="UP000268857"/>
    </source>
</evidence>
<organism evidence="5 6">
    <name type="scientific">Chlorogloeopsis fritschii PCC 6912</name>
    <dbReference type="NCBI Taxonomy" id="211165"/>
    <lineage>
        <taxon>Bacteria</taxon>
        <taxon>Bacillati</taxon>
        <taxon>Cyanobacteriota</taxon>
        <taxon>Cyanophyceae</taxon>
        <taxon>Nostocales</taxon>
        <taxon>Chlorogloeopsidaceae</taxon>
        <taxon>Chlorogloeopsis</taxon>
    </lineage>
</organism>